<dbReference type="Proteomes" id="UP001610411">
    <property type="component" value="Unassembled WGS sequence"/>
</dbReference>
<comment type="caution">
    <text evidence="1">The sequence shown here is derived from an EMBL/GenBank/DDBJ whole genome shotgun (WGS) entry which is preliminary data.</text>
</comment>
<evidence type="ECO:0000313" key="2">
    <source>
        <dbReference type="Proteomes" id="UP001610411"/>
    </source>
</evidence>
<organism evidence="1 2">
    <name type="scientific">Daubentonia madagascariensis</name>
    <name type="common">Aye-aye</name>
    <name type="synonym">Sciurus madagascariensis</name>
    <dbReference type="NCBI Taxonomy" id="31869"/>
    <lineage>
        <taxon>Eukaryota</taxon>
        <taxon>Metazoa</taxon>
        <taxon>Chordata</taxon>
        <taxon>Craniata</taxon>
        <taxon>Vertebrata</taxon>
        <taxon>Euteleostomi</taxon>
        <taxon>Mammalia</taxon>
        <taxon>Eutheria</taxon>
        <taxon>Euarchontoglires</taxon>
        <taxon>Primates</taxon>
        <taxon>Strepsirrhini</taxon>
        <taxon>Chiromyiformes</taxon>
        <taxon>Daubentoniidae</taxon>
        <taxon>Daubentonia</taxon>
    </lineage>
</organism>
<evidence type="ECO:0000313" key="1">
    <source>
        <dbReference type="EMBL" id="KAL2769071.1"/>
    </source>
</evidence>
<dbReference type="AlphaFoldDB" id="A0ABD2DQT2"/>
<dbReference type="Pfam" id="PF15314">
    <property type="entry name" value="PRAP"/>
    <property type="match status" value="1"/>
</dbReference>
<dbReference type="EMBL" id="JBFSEQ010000008">
    <property type="protein sequence ID" value="KAL2769071.1"/>
    <property type="molecule type" value="Genomic_DNA"/>
</dbReference>
<gene>
    <name evidence="1" type="ORF">WCI35_021772</name>
</gene>
<name>A0ABD2DQT2_DAUMA</name>
<reference evidence="1 2" key="1">
    <citation type="journal article" date="2024" name="G3 (Bethesda)">
        <title>A hybrid genome assembly of the endangered aye-aye (Daubentonia madagascariensis).</title>
        <authorList>
            <person name="Versoza C.J."/>
            <person name="Pfeifer S.P."/>
        </authorList>
    </citation>
    <scope>NUCLEOTIDE SEQUENCE [LARGE SCALE GENOMIC DNA]</scope>
    <source>
        <strain evidence="1">6821</strain>
    </source>
</reference>
<protein>
    <submittedName>
        <fullName evidence="1">Proline-rich acidic protein 1 isoform 2</fullName>
    </submittedName>
</protein>
<feature type="non-terminal residue" evidence="1">
    <location>
        <position position="122"/>
    </location>
</feature>
<dbReference type="PANTHER" id="PTHR37861:SF1">
    <property type="entry name" value="PROLINE-RICH ACIDIC PROTEIN 1"/>
    <property type="match status" value="1"/>
</dbReference>
<dbReference type="PANTHER" id="PTHR37861">
    <property type="entry name" value="PROLINE-RICH ACIDIC PROTEIN 1"/>
    <property type="match status" value="1"/>
</dbReference>
<feature type="non-terminal residue" evidence="1">
    <location>
        <position position="1"/>
    </location>
</feature>
<sequence>VPVKIQVRLRAPEQDTEKAWGTRVVAPPEKDDWLVGLLPIPKLKLSAIEEKLPGTKAWVELEDILGRVRSPLRGPEPDHDRLYHPPIEEDQGGEGTWLWALPSHQVLWGPEEDRDHIYHPAE</sequence>
<dbReference type="InterPro" id="IPR027922">
    <property type="entry name" value="PRAP"/>
</dbReference>
<proteinExistence type="predicted"/>
<accession>A0ABD2DQT2</accession>
<keyword evidence="2" id="KW-1185">Reference proteome</keyword>